<reference evidence="1 2" key="1">
    <citation type="submission" date="2020-08" db="EMBL/GenBank/DDBJ databases">
        <title>Genomic Encyclopedia of Type Strains, Phase IV (KMG-IV): sequencing the most valuable type-strain genomes for metagenomic binning, comparative biology and taxonomic classification.</title>
        <authorList>
            <person name="Goeker M."/>
        </authorList>
    </citation>
    <scope>NUCLEOTIDE SEQUENCE [LARGE SCALE GENOMIC DNA]</scope>
    <source>
        <strain evidence="1 2">DSM 25897</strain>
    </source>
</reference>
<dbReference type="AlphaFoldDB" id="A0A7W7Y1I3"/>
<dbReference type="InterPro" id="IPR011990">
    <property type="entry name" value="TPR-like_helical_dom_sf"/>
</dbReference>
<protein>
    <submittedName>
        <fullName evidence="1">TPR repeat protein</fullName>
    </submittedName>
</protein>
<dbReference type="Gene3D" id="1.25.40.10">
    <property type="entry name" value="Tetratricopeptide repeat domain"/>
    <property type="match status" value="1"/>
</dbReference>
<gene>
    <name evidence="1" type="ORF">HNQ58_002307</name>
</gene>
<dbReference type="EMBL" id="JACHHX010000018">
    <property type="protein sequence ID" value="MBB5016392.1"/>
    <property type="molecule type" value="Genomic_DNA"/>
</dbReference>
<keyword evidence="2" id="KW-1185">Reference proteome</keyword>
<dbReference type="Proteomes" id="UP000519004">
    <property type="component" value="Unassembled WGS sequence"/>
</dbReference>
<proteinExistence type="predicted"/>
<evidence type="ECO:0000313" key="1">
    <source>
        <dbReference type="EMBL" id="MBB5016392.1"/>
    </source>
</evidence>
<evidence type="ECO:0000313" key="2">
    <source>
        <dbReference type="Proteomes" id="UP000519004"/>
    </source>
</evidence>
<organism evidence="1 2">
    <name type="scientific">Rehaibacterium terrae</name>
    <dbReference type="NCBI Taxonomy" id="1341696"/>
    <lineage>
        <taxon>Bacteria</taxon>
        <taxon>Pseudomonadati</taxon>
        <taxon>Pseudomonadota</taxon>
        <taxon>Gammaproteobacteria</taxon>
        <taxon>Lysobacterales</taxon>
        <taxon>Lysobacteraceae</taxon>
        <taxon>Rehaibacterium</taxon>
    </lineage>
</organism>
<comment type="caution">
    <text evidence="1">The sequence shown here is derived from an EMBL/GenBank/DDBJ whole genome shotgun (WGS) entry which is preliminary data.</text>
</comment>
<accession>A0A7W7Y1I3</accession>
<name>A0A7W7Y1I3_9GAMM</name>
<dbReference type="RefSeq" id="WP_183949057.1">
    <property type="nucleotide sequence ID" value="NZ_JACHHX010000018.1"/>
</dbReference>
<dbReference type="SUPFAM" id="SSF81901">
    <property type="entry name" value="HCP-like"/>
    <property type="match status" value="1"/>
</dbReference>
<sequence>MTSIVQTRNSIAESYPDLRSLAEQGNSSAAYQLFEDLLECSLSSERARHLERFAEQAGTDEAITHAAKGIEAAHAKCQSMSDEVLAQRIEWLKLAARQGHVVAKANFYKFALAEFDNPGLAVAEAERLAMLRDEAVRHLHDAAAAGNVDAIGSLANKYADGGLVRPDPVNAYVYTTAMRELVGSPGYSTMLDRISQDLSPSELAEAQRRADAFISLCCR</sequence>